<dbReference type="Pfam" id="PF00621">
    <property type="entry name" value="RhoGEF"/>
    <property type="match status" value="1"/>
</dbReference>
<feature type="region of interest" description="Disordered" evidence="3">
    <location>
        <begin position="330"/>
        <end position="349"/>
    </location>
</feature>
<dbReference type="InterPro" id="IPR000219">
    <property type="entry name" value="DH_dom"/>
</dbReference>
<feature type="compositionally biased region" description="Low complexity" evidence="3">
    <location>
        <begin position="339"/>
        <end position="349"/>
    </location>
</feature>
<dbReference type="SMART" id="SM00325">
    <property type="entry name" value="RhoGEF"/>
    <property type="match status" value="1"/>
</dbReference>
<dbReference type="Proteomes" id="UP001164746">
    <property type="component" value="Chromosome 7"/>
</dbReference>
<keyword evidence="6" id="KW-1185">Reference proteome</keyword>
<dbReference type="InterPro" id="IPR011993">
    <property type="entry name" value="PH-like_dom_sf"/>
</dbReference>
<feature type="domain" description="DH" evidence="4">
    <location>
        <begin position="49"/>
        <end position="240"/>
    </location>
</feature>
<evidence type="ECO:0000256" key="1">
    <source>
        <dbReference type="ARBA" id="ARBA00004496"/>
    </source>
</evidence>
<dbReference type="PROSITE" id="PS50010">
    <property type="entry name" value="DH_2"/>
    <property type="match status" value="1"/>
</dbReference>
<gene>
    <name evidence="5" type="ORF">MAR_035088</name>
</gene>
<evidence type="ECO:0000256" key="3">
    <source>
        <dbReference type="SAM" id="MobiDB-lite"/>
    </source>
</evidence>
<dbReference type="PANTHER" id="PTHR46006:SF5">
    <property type="entry name" value="DH DOMAIN-CONTAINING PROTEIN"/>
    <property type="match status" value="1"/>
</dbReference>
<dbReference type="InterPro" id="IPR035899">
    <property type="entry name" value="DBL_dom_sf"/>
</dbReference>
<reference evidence="5" key="1">
    <citation type="submission" date="2022-11" db="EMBL/GenBank/DDBJ databases">
        <title>Centuries of genome instability and evolution in soft-shell clam transmissible cancer (bioRxiv).</title>
        <authorList>
            <person name="Hart S.F.M."/>
            <person name="Yonemitsu M.A."/>
            <person name="Giersch R.M."/>
            <person name="Beal B.F."/>
            <person name="Arriagada G."/>
            <person name="Davis B.W."/>
            <person name="Ostrander E.A."/>
            <person name="Goff S.P."/>
            <person name="Metzger M.J."/>
        </authorList>
    </citation>
    <scope>NUCLEOTIDE SEQUENCE</scope>
    <source>
        <strain evidence="5">MELC-2E11</strain>
        <tissue evidence="5">Siphon/mantle</tissue>
    </source>
</reference>
<dbReference type="SUPFAM" id="SSF50729">
    <property type="entry name" value="PH domain-like"/>
    <property type="match status" value="1"/>
</dbReference>
<proteinExistence type="predicted"/>
<dbReference type="PANTHER" id="PTHR46006">
    <property type="entry name" value="RHO GUANINE NUCLEOTIDE EXCHANGE FACTOR AT 64C, ISOFORM A"/>
    <property type="match status" value="1"/>
</dbReference>
<evidence type="ECO:0000259" key="4">
    <source>
        <dbReference type="PROSITE" id="PS50010"/>
    </source>
</evidence>
<sequence>MISLDSVCFHRMDFMQTDCPECAGDNRNLSSVHNANYQLCTKCIQRRIERKETIQEITDTEINYGRDLNLLKEEFYKPMLRASLLSREQLDAIFLNLDELIHINKHFISKLKSSIGFANSNNDCDLQEVLIGSLFLESSTMFLTFENYCVNQSQAPVLLEQFERDRELLRIFLQASQNDNQQLRRMHLKSFLMVPVQRIMRYPLLLDRLYRTTPNSHPDKDNLKEAKEKIEEILGHINAKSQTVTINRQRKSSSIRKFSCSVNEKIEVSRIALETLKWKRKDVCDVITSQLHITQPVDHLWATKKCKNYKFTPVFGVLMTLSETSTEFEESDNSRLQINSNNDNANDNNNGRVKSAAVVFIKEKNGRYQAFREPFMLEKCIVCQDDDYRDVFEVLEWNKEAYLIKAETAHETKLWVQNLKQQMNNLGKWRKRRNAMPNILLNHHQ</sequence>
<dbReference type="SUPFAM" id="SSF48065">
    <property type="entry name" value="DBL homology domain (DH-domain)"/>
    <property type="match status" value="1"/>
</dbReference>
<evidence type="ECO:0000256" key="2">
    <source>
        <dbReference type="ARBA" id="ARBA00022490"/>
    </source>
</evidence>
<evidence type="ECO:0000313" key="6">
    <source>
        <dbReference type="Proteomes" id="UP001164746"/>
    </source>
</evidence>
<keyword evidence="2" id="KW-0963">Cytoplasm</keyword>
<evidence type="ECO:0000313" key="5">
    <source>
        <dbReference type="EMBL" id="WAR10012.1"/>
    </source>
</evidence>
<dbReference type="CDD" id="cd00160">
    <property type="entry name" value="RhoGEF"/>
    <property type="match status" value="1"/>
</dbReference>
<dbReference type="Gene3D" id="1.20.900.10">
    <property type="entry name" value="Dbl homology (DH) domain"/>
    <property type="match status" value="1"/>
</dbReference>
<dbReference type="EMBL" id="CP111018">
    <property type="protein sequence ID" value="WAR10012.1"/>
    <property type="molecule type" value="Genomic_DNA"/>
</dbReference>
<comment type="subcellular location">
    <subcellularLocation>
        <location evidence="1">Cytoplasm</location>
    </subcellularLocation>
</comment>
<protein>
    <submittedName>
        <fullName evidence="5">MYOM-like protein</fullName>
    </submittedName>
</protein>
<name>A0ABY7EJ39_MYAAR</name>
<accession>A0ABY7EJ39</accession>
<dbReference type="InterPro" id="IPR051480">
    <property type="entry name" value="Endocytic_GEF_Adapter"/>
</dbReference>
<dbReference type="Gene3D" id="2.30.29.30">
    <property type="entry name" value="Pleckstrin-homology domain (PH domain)/Phosphotyrosine-binding domain (PTB)"/>
    <property type="match status" value="1"/>
</dbReference>
<organism evidence="5 6">
    <name type="scientific">Mya arenaria</name>
    <name type="common">Soft-shell clam</name>
    <dbReference type="NCBI Taxonomy" id="6604"/>
    <lineage>
        <taxon>Eukaryota</taxon>
        <taxon>Metazoa</taxon>
        <taxon>Spiralia</taxon>
        <taxon>Lophotrochozoa</taxon>
        <taxon>Mollusca</taxon>
        <taxon>Bivalvia</taxon>
        <taxon>Autobranchia</taxon>
        <taxon>Heteroconchia</taxon>
        <taxon>Euheterodonta</taxon>
        <taxon>Imparidentia</taxon>
        <taxon>Neoheterodontei</taxon>
        <taxon>Myida</taxon>
        <taxon>Myoidea</taxon>
        <taxon>Myidae</taxon>
        <taxon>Mya</taxon>
    </lineage>
</organism>